<accession>E9I3K1</accession>
<dbReference type="Proteomes" id="UP000000305">
    <property type="component" value="Unassembled WGS sequence"/>
</dbReference>
<dbReference type="InParanoid" id="E9I3K1"/>
<dbReference type="AlphaFoldDB" id="E9I3K1"/>
<keyword evidence="3" id="KW-1185">Reference proteome</keyword>
<dbReference type="EMBL" id="GL734606">
    <property type="protein sequence ID" value="EFX61429.1"/>
    <property type="molecule type" value="Genomic_DNA"/>
</dbReference>
<evidence type="ECO:0000256" key="1">
    <source>
        <dbReference type="SAM" id="MobiDB-lite"/>
    </source>
</evidence>
<feature type="compositionally biased region" description="Polar residues" evidence="1">
    <location>
        <begin position="9"/>
        <end position="27"/>
    </location>
</feature>
<gene>
    <name evidence="2" type="ORF">DAPPUDRAFT_273523</name>
</gene>
<proteinExistence type="predicted"/>
<evidence type="ECO:0000313" key="3">
    <source>
        <dbReference type="Proteomes" id="UP000000305"/>
    </source>
</evidence>
<sequence>MERTVPRQYASSSSVPCAATDLSQASYSHAHPPHQSPSHQHQPHEPIHPIHRSYTKPVP</sequence>
<organism evidence="2 3">
    <name type="scientific">Daphnia pulex</name>
    <name type="common">Water flea</name>
    <dbReference type="NCBI Taxonomy" id="6669"/>
    <lineage>
        <taxon>Eukaryota</taxon>
        <taxon>Metazoa</taxon>
        <taxon>Ecdysozoa</taxon>
        <taxon>Arthropoda</taxon>
        <taxon>Crustacea</taxon>
        <taxon>Branchiopoda</taxon>
        <taxon>Diplostraca</taxon>
        <taxon>Cladocera</taxon>
        <taxon>Anomopoda</taxon>
        <taxon>Daphniidae</taxon>
        <taxon>Daphnia</taxon>
    </lineage>
</organism>
<feature type="region of interest" description="Disordered" evidence="1">
    <location>
        <begin position="1"/>
        <end position="59"/>
    </location>
</feature>
<reference evidence="2 3" key="1">
    <citation type="journal article" date="2011" name="Science">
        <title>The ecoresponsive genome of Daphnia pulex.</title>
        <authorList>
            <person name="Colbourne J.K."/>
            <person name="Pfrender M.E."/>
            <person name="Gilbert D."/>
            <person name="Thomas W.K."/>
            <person name="Tucker A."/>
            <person name="Oakley T.H."/>
            <person name="Tokishita S."/>
            <person name="Aerts A."/>
            <person name="Arnold G.J."/>
            <person name="Basu M.K."/>
            <person name="Bauer D.J."/>
            <person name="Caceres C.E."/>
            <person name="Carmel L."/>
            <person name="Casola C."/>
            <person name="Choi J.H."/>
            <person name="Detter J.C."/>
            <person name="Dong Q."/>
            <person name="Dusheyko S."/>
            <person name="Eads B.D."/>
            <person name="Frohlich T."/>
            <person name="Geiler-Samerotte K.A."/>
            <person name="Gerlach D."/>
            <person name="Hatcher P."/>
            <person name="Jogdeo S."/>
            <person name="Krijgsveld J."/>
            <person name="Kriventseva E.V."/>
            <person name="Kultz D."/>
            <person name="Laforsch C."/>
            <person name="Lindquist E."/>
            <person name="Lopez J."/>
            <person name="Manak J.R."/>
            <person name="Muller J."/>
            <person name="Pangilinan J."/>
            <person name="Patwardhan R.P."/>
            <person name="Pitluck S."/>
            <person name="Pritham E.J."/>
            <person name="Rechtsteiner A."/>
            <person name="Rho M."/>
            <person name="Rogozin I.B."/>
            <person name="Sakarya O."/>
            <person name="Salamov A."/>
            <person name="Schaack S."/>
            <person name="Shapiro H."/>
            <person name="Shiga Y."/>
            <person name="Skalitzky C."/>
            <person name="Smith Z."/>
            <person name="Souvorov A."/>
            <person name="Sung W."/>
            <person name="Tang Z."/>
            <person name="Tsuchiya D."/>
            <person name="Tu H."/>
            <person name="Vos H."/>
            <person name="Wang M."/>
            <person name="Wolf Y.I."/>
            <person name="Yamagata H."/>
            <person name="Yamada T."/>
            <person name="Ye Y."/>
            <person name="Shaw J.R."/>
            <person name="Andrews J."/>
            <person name="Crease T.J."/>
            <person name="Tang H."/>
            <person name="Lucas S.M."/>
            <person name="Robertson H.M."/>
            <person name="Bork P."/>
            <person name="Koonin E.V."/>
            <person name="Zdobnov E.M."/>
            <person name="Grigoriev I.V."/>
            <person name="Lynch M."/>
            <person name="Boore J.L."/>
        </authorList>
    </citation>
    <scope>NUCLEOTIDE SEQUENCE [LARGE SCALE GENOMIC DNA]</scope>
</reference>
<name>E9I3K1_DAPPU</name>
<protein>
    <submittedName>
        <fullName evidence="2">Uncharacterized protein</fullName>
    </submittedName>
</protein>
<evidence type="ECO:0000313" key="2">
    <source>
        <dbReference type="EMBL" id="EFX61429.1"/>
    </source>
</evidence>
<dbReference type="KEGG" id="dpx:DAPPUDRAFT_273523"/>
<feature type="compositionally biased region" description="Basic residues" evidence="1">
    <location>
        <begin position="49"/>
        <end position="59"/>
    </location>
</feature>
<dbReference type="HOGENOM" id="CLU_2963115_0_0_1"/>